<keyword evidence="1" id="KW-0175">Coiled coil</keyword>
<dbReference type="Proteomes" id="UP000799772">
    <property type="component" value="Unassembled WGS sequence"/>
</dbReference>
<feature type="coiled-coil region" evidence="1">
    <location>
        <begin position="116"/>
        <end position="150"/>
    </location>
</feature>
<dbReference type="InterPro" id="IPR019006">
    <property type="entry name" value="Sre1_C"/>
</dbReference>
<dbReference type="GO" id="GO:0045944">
    <property type="term" value="P:positive regulation of transcription by RNA polymerase II"/>
    <property type="evidence" value="ECO:0007669"/>
    <property type="project" value="InterPro"/>
</dbReference>
<name>A0A9P4MEH3_9PEZI</name>
<dbReference type="InterPro" id="IPR011598">
    <property type="entry name" value="bHLH_dom"/>
</dbReference>
<evidence type="ECO:0000313" key="6">
    <source>
        <dbReference type="Proteomes" id="UP000799772"/>
    </source>
</evidence>
<dbReference type="Pfam" id="PF00010">
    <property type="entry name" value="HLH"/>
    <property type="match status" value="1"/>
</dbReference>
<dbReference type="GO" id="GO:0032933">
    <property type="term" value="P:SREBP signaling pathway"/>
    <property type="evidence" value="ECO:0007669"/>
    <property type="project" value="InterPro"/>
</dbReference>
<dbReference type="PANTHER" id="PTHR47336">
    <property type="entry name" value="TRANSCRIPTION FACTOR HMS1-RELATED"/>
    <property type="match status" value="1"/>
</dbReference>
<evidence type="ECO:0000256" key="2">
    <source>
        <dbReference type="SAM" id="MobiDB-lite"/>
    </source>
</evidence>
<sequence length="808" mass="88359">MDRTPTSITDHQITPPSSNSSPEPPPVNARKRKSADIGNEGGEKVGRKNAKHQPVKKTAHNMIEKRYRTKLNDKIEELKNSVPSLKRMSSTGFDDDDDEDLDGLAPAHKTNKATVLSKATEYIKHLEKRNKILSDEMKAMKAEMEKYKKVALSATVPFNNAVATPDGNQYQEDPFASGAPSTPGHIPPQGMIPVPESMMNLHASGANQPHYARAYPSYTSAPRGQVNGPPMVQVRGGQPFNKFMVGALAGLMILEGLSEREDSGEKTGARGLFSLPVHLLRRPASAMGSYNAPYGSSMNMLQLLKVFLLLAAVIYLIYPLFDFKPKSKKKAISSVRLSPIPSLASPIEVRQKAWLTAIQTVWVPHHNFFYELAALALKTLKLSTRRLIGWRGYAFLTGVTKEQEEGRVKAWKIALDAQLTGGDAEISISRLILTLMASGTLPDTPARLMLKAMHIRVLLWEVAKAGYGTWYMFDELCAKLSRKYWNAARTEYLLNVQSGSRSRVKVSSTDPDEQIEQLPDHLAALLKLECDEVLKDCIVQRAYNLAWNKPSGEHTQPDENMDGVVEDFGIASPLDALAAWWSSHTLKKALTSSLSTTSASPSTSIVEEVESAVKIAPPASMTYTRALVARAVLLDKNRSDHIAAALAAVPLPGQQKSLLENEVSAMPVAGDITVALTLAKCLSLLQFKADDSNVQQEARSKAVAVINSPQIIAAPWTLLSFVAAYKVLNVLAERDILSSSNGATQRTAEKLAGSLRLCIGREEGRNFRLGKATRGKVGERCLALKKTLVGIREEDEGEKESGYGSSED</sequence>
<accession>A0A9P4MEH3</accession>
<keyword evidence="3" id="KW-0812">Transmembrane</keyword>
<feature type="compositionally biased region" description="Polar residues" evidence="2">
    <location>
        <begin position="1"/>
        <end position="14"/>
    </location>
</feature>
<keyword evidence="3" id="KW-1133">Transmembrane helix</keyword>
<feature type="transmembrane region" description="Helical" evidence="3">
    <location>
        <begin position="303"/>
        <end position="321"/>
    </location>
</feature>
<evidence type="ECO:0000313" key="5">
    <source>
        <dbReference type="EMBL" id="KAF2102609.1"/>
    </source>
</evidence>
<gene>
    <name evidence="5" type="ORF">NA57DRAFT_31792</name>
</gene>
<feature type="compositionally biased region" description="Basic residues" evidence="2">
    <location>
        <begin position="47"/>
        <end position="59"/>
    </location>
</feature>
<protein>
    <recommendedName>
        <fullName evidence="4">BHLH domain-containing protein</fullName>
    </recommendedName>
</protein>
<dbReference type="OrthoDB" id="2133190at2759"/>
<keyword evidence="3" id="KW-0472">Membrane</keyword>
<keyword evidence="6" id="KW-1185">Reference proteome</keyword>
<feature type="region of interest" description="Disordered" evidence="2">
    <location>
        <begin position="1"/>
        <end position="66"/>
    </location>
</feature>
<proteinExistence type="predicted"/>
<dbReference type="Pfam" id="PF09427">
    <property type="entry name" value="DUF2014"/>
    <property type="match status" value="1"/>
</dbReference>
<dbReference type="InterPro" id="IPR052099">
    <property type="entry name" value="Regulatory_TF_Diverse"/>
</dbReference>
<dbReference type="SUPFAM" id="SSF47459">
    <property type="entry name" value="HLH, helix-loop-helix DNA-binding domain"/>
    <property type="match status" value="1"/>
</dbReference>
<dbReference type="SMART" id="SM00353">
    <property type="entry name" value="HLH"/>
    <property type="match status" value="1"/>
</dbReference>
<dbReference type="PANTHER" id="PTHR47336:SF2">
    <property type="entry name" value="TRANSCRIPTION FACTOR HMS1-RELATED"/>
    <property type="match status" value="1"/>
</dbReference>
<dbReference type="EMBL" id="ML978122">
    <property type="protein sequence ID" value="KAF2102609.1"/>
    <property type="molecule type" value="Genomic_DNA"/>
</dbReference>
<evidence type="ECO:0000256" key="1">
    <source>
        <dbReference type="SAM" id="Coils"/>
    </source>
</evidence>
<dbReference type="GO" id="GO:0046983">
    <property type="term" value="F:protein dimerization activity"/>
    <property type="evidence" value="ECO:0007669"/>
    <property type="project" value="InterPro"/>
</dbReference>
<dbReference type="PROSITE" id="PS50888">
    <property type="entry name" value="BHLH"/>
    <property type="match status" value="1"/>
</dbReference>
<dbReference type="Gene3D" id="4.10.280.10">
    <property type="entry name" value="Helix-loop-helix DNA-binding domain"/>
    <property type="match status" value="1"/>
</dbReference>
<dbReference type="AlphaFoldDB" id="A0A9P4MEH3"/>
<evidence type="ECO:0000256" key="3">
    <source>
        <dbReference type="SAM" id="Phobius"/>
    </source>
</evidence>
<reference evidence="5" key="1">
    <citation type="journal article" date="2020" name="Stud. Mycol.">
        <title>101 Dothideomycetes genomes: a test case for predicting lifestyles and emergence of pathogens.</title>
        <authorList>
            <person name="Haridas S."/>
            <person name="Albert R."/>
            <person name="Binder M."/>
            <person name="Bloem J."/>
            <person name="Labutti K."/>
            <person name="Salamov A."/>
            <person name="Andreopoulos B."/>
            <person name="Baker S."/>
            <person name="Barry K."/>
            <person name="Bills G."/>
            <person name="Bluhm B."/>
            <person name="Cannon C."/>
            <person name="Castanera R."/>
            <person name="Culley D."/>
            <person name="Daum C."/>
            <person name="Ezra D."/>
            <person name="Gonzalez J."/>
            <person name="Henrissat B."/>
            <person name="Kuo A."/>
            <person name="Liang C."/>
            <person name="Lipzen A."/>
            <person name="Lutzoni F."/>
            <person name="Magnuson J."/>
            <person name="Mondo S."/>
            <person name="Nolan M."/>
            <person name="Ohm R."/>
            <person name="Pangilinan J."/>
            <person name="Park H.-J."/>
            <person name="Ramirez L."/>
            <person name="Alfaro M."/>
            <person name="Sun H."/>
            <person name="Tritt A."/>
            <person name="Yoshinaga Y."/>
            <person name="Zwiers L.-H."/>
            <person name="Turgeon B."/>
            <person name="Goodwin S."/>
            <person name="Spatafora J."/>
            <person name="Crous P."/>
            <person name="Grigoriev I."/>
        </authorList>
    </citation>
    <scope>NUCLEOTIDE SEQUENCE</scope>
    <source>
        <strain evidence="5">CBS 133067</strain>
    </source>
</reference>
<organism evidence="5 6">
    <name type="scientific">Rhizodiscina lignyota</name>
    <dbReference type="NCBI Taxonomy" id="1504668"/>
    <lineage>
        <taxon>Eukaryota</taxon>
        <taxon>Fungi</taxon>
        <taxon>Dikarya</taxon>
        <taxon>Ascomycota</taxon>
        <taxon>Pezizomycotina</taxon>
        <taxon>Dothideomycetes</taxon>
        <taxon>Pleosporomycetidae</taxon>
        <taxon>Aulographales</taxon>
        <taxon>Rhizodiscinaceae</taxon>
        <taxon>Rhizodiscina</taxon>
    </lineage>
</organism>
<dbReference type="InterPro" id="IPR036638">
    <property type="entry name" value="HLH_DNA-bd_sf"/>
</dbReference>
<comment type="caution">
    <text evidence="5">The sequence shown here is derived from an EMBL/GenBank/DDBJ whole genome shotgun (WGS) entry which is preliminary data.</text>
</comment>
<evidence type="ECO:0000259" key="4">
    <source>
        <dbReference type="PROSITE" id="PS50888"/>
    </source>
</evidence>
<feature type="domain" description="BHLH" evidence="4">
    <location>
        <begin position="55"/>
        <end position="126"/>
    </location>
</feature>